<name>A0A915MAB8_MELJA</name>
<comment type="similarity">
    <text evidence="2 7">Belongs to the peroxisomal membrane protein PXMP2/4 family.</text>
</comment>
<evidence type="ECO:0000256" key="7">
    <source>
        <dbReference type="RuleBase" id="RU363053"/>
    </source>
</evidence>
<reference evidence="9" key="1">
    <citation type="submission" date="2022-11" db="UniProtKB">
        <authorList>
            <consortium name="WormBaseParasite"/>
        </authorList>
    </citation>
    <scope>IDENTIFICATION</scope>
</reference>
<dbReference type="GO" id="GO:0005739">
    <property type="term" value="C:mitochondrion"/>
    <property type="evidence" value="ECO:0007669"/>
    <property type="project" value="TreeGrafter"/>
</dbReference>
<feature type="transmembrane region" description="Helical" evidence="7">
    <location>
        <begin position="53"/>
        <end position="75"/>
    </location>
</feature>
<accession>A0A915MAB8</accession>
<dbReference type="GO" id="GO:1901858">
    <property type="term" value="P:regulation of mitochondrial DNA metabolic process"/>
    <property type="evidence" value="ECO:0007669"/>
    <property type="project" value="TreeGrafter"/>
</dbReference>
<feature type="transmembrane region" description="Helical" evidence="7">
    <location>
        <begin position="187"/>
        <end position="207"/>
    </location>
</feature>
<dbReference type="PANTHER" id="PTHR11266">
    <property type="entry name" value="PEROXISOMAL MEMBRANE PROTEIN 2, PXMP2 MPV17"/>
    <property type="match status" value="1"/>
</dbReference>
<evidence type="ECO:0000256" key="2">
    <source>
        <dbReference type="ARBA" id="ARBA00006824"/>
    </source>
</evidence>
<dbReference type="Pfam" id="PF04117">
    <property type="entry name" value="Mpv17_PMP22"/>
    <property type="match status" value="1"/>
</dbReference>
<dbReference type="GO" id="GO:0016020">
    <property type="term" value="C:membrane"/>
    <property type="evidence" value="ECO:0007669"/>
    <property type="project" value="UniProtKB-SubCell"/>
</dbReference>
<evidence type="ECO:0000256" key="3">
    <source>
        <dbReference type="ARBA" id="ARBA00022692"/>
    </source>
</evidence>
<keyword evidence="5 7" id="KW-0472">Membrane</keyword>
<evidence type="ECO:0000256" key="6">
    <source>
        <dbReference type="ARBA" id="ARBA00049743"/>
    </source>
</evidence>
<dbReference type="InterPro" id="IPR007248">
    <property type="entry name" value="Mpv17_PMP22"/>
</dbReference>
<evidence type="ECO:0000256" key="1">
    <source>
        <dbReference type="ARBA" id="ARBA00004141"/>
    </source>
</evidence>
<proteinExistence type="inferred from homology"/>
<evidence type="ECO:0000256" key="5">
    <source>
        <dbReference type="ARBA" id="ARBA00023136"/>
    </source>
</evidence>
<dbReference type="AlphaFoldDB" id="A0A915MAB8"/>
<sequence length="212" mass="25150">MTKPRLQPWTRFPTINEQTKYPGQNRFYKNLKFIFRFMINPARIRQYLPSKAFCVQVVSAGTLAAVGNVICQKYVEKREHIDRRRVSQFALTTMIIVVPIQFHWFRFLDRRITGKGRLQTAMKRVIVDQSCLAPLLTGAFLFSVNFMDSHSTNNALQRTKRIYLDVMTNNYKFWPFLQAVNMTMIPLHFRVIFLQFFAIFWNIYVSYKANVL</sequence>
<keyword evidence="8" id="KW-1185">Reference proteome</keyword>
<comment type="subcellular location">
    <subcellularLocation>
        <location evidence="1">Membrane</location>
        <topology evidence="1">Multi-pass membrane protein</topology>
    </subcellularLocation>
</comment>
<protein>
    <recommendedName>
        <fullName evidence="6">Mitochondrial inner membrane protein Mpv17</fullName>
    </recommendedName>
</protein>
<dbReference type="PANTHER" id="PTHR11266:SF17">
    <property type="entry name" value="PROTEIN MPV17"/>
    <property type="match status" value="1"/>
</dbReference>
<dbReference type="Proteomes" id="UP000887561">
    <property type="component" value="Unplaced"/>
</dbReference>
<keyword evidence="4 7" id="KW-1133">Transmembrane helix</keyword>
<evidence type="ECO:0000313" key="8">
    <source>
        <dbReference type="Proteomes" id="UP000887561"/>
    </source>
</evidence>
<dbReference type="WBParaSite" id="scaffold3310_cov167.g6415">
    <property type="protein sequence ID" value="scaffold3310_cov167.g6415"/>
    <property type="gene ID" value="scaffold3310_cov167.g6415"/>
</dbReference>
<evidence type="ECO:0000256" key="4">
    <source>
        <dbReference type="ARBA" id="ARBA00022989"/>
    </source>
</evidence>
<feature type="transmembrane region" description="Helical" evidence="7">
    <location>
        <begin position="126"/>
        <end position="147"/>
    </location>
</feature>
<dbReference type="GO" id="GO:0015267">
    <property type="term" value="F:channel activity"/>
    <property type="evidence" value="ECO:0007669"/>
    <property type="project" value="TreeGrafter"/>
</dbReference>
<feature type="transmembrane region" description="Helical" evidence="7">
    <location>
        <begin position="87"/>
        <end position="105"/>
    </location>
</feature>
<keyword evidence="3 7" id="KW-0812">Transmembrane</keyword>
<evidence type="ECO:0000313" key="9">
    <source>
        <dbReference type="WBParaSite" id="scaffold3310_cov167.g6415"/>
    </source>
</evidence>
<organism evidence="8 9">
    <name type="scientific">Meloidogyne javanica</name>
    <name type="common">Root-knot nematode worm</name>
    <dbReference type="NCBI Taxonomy" id="6303"/>
    <lineage>
        <taxon>Eukaryota</taxon>
        <taxon>Metazoa</taxon>
        <taxon>Ecdysozoa</taxon>
        <taxon>Nematoda</taxon>
        <taxon>Chromadorea</taxon>
        <taxon>Rhabditida</taxon>
        <taxon>Tylenchina</taxon>
        <taxon>Tylenchomorpha</taxon>
        <taxon>Tylenchoidea</taxon>
        <taxon>Meloidogynidae</taxon>
        <taxon>Meloidogyninae</taxon>
        <taxon>Meloidogyne</taxon>
        <taxon>Meloidogyne incognita group</taxon>
    </lineage>
</organism>